<feature type="domain" description="Helicase XPB/Ssl2 N-terminal" evidence="2">
    <location>
        <begin position="506"/>
        <end position="619"/>
    </location>
</feature>
<organism evidence="3 4">
    <name type="scientific">Candidatus Neomicrothrix subdominans</name>
    <dbReference type="NCBI Taxonomy" id="2954438"/>
    <lineage>
        <taxon>Bacteria</taxon>
        <taxon>Bacillati</taxon>
        <taxon>Actinomycetota</taxon>
        <taxon>Acidimicrobiia</taxon>
        <taxon>Acidimicrobiales</taxon>
        <taxon>Microthrixaceae</taxon>
        <taxon>Candidatus Neomicrothrix</taxon>
    </lineage>
</organism>
<keyword evidence="3" id="KW-0067">ATP-binding</keyword>
<gene>
    <name evidence="3" type="ORF">IPN02_09270</name>
</gene>
<evidence type="ECO:0000259" key="2">
    <source>
        <dbReference type="Pfam" id="PF13625"/>
    </source>
</evidence>
<feature type="region of interest" description="Disordered" evidence="1">
    <location>
        <begin position="663"/>
        <end position="684"/>
    </location>
</feature>
<name>A0A936NBN4_9ACTN</name>
<evidence type="ECO:0000313" key="4">
    <source>
        <dbReference type="Proteomes" id="UP000727993"/>
    </source>
</evidence>
<keyword evidence="3" id="KW-0378">Hydrolase</keyword>
<dbReference type="GO" id="GO:0004386">
    <property type="term" value="F:helicase activity"/>
    <property type="evidence" value="ECO:0007669"/>
    <property type="project" value="UniProtKB-KW"/>
</dbReference>
<protein>
    <submittedName>
        <fullName evidence="3">Helicase-associated domain-containing protein</fullName>
    </submittedName>
</protein>
<evidence type="ECO:0000256" key="1">
    <source>
        <dbReference type="SAM" id="MobiDB-lite"/>
    </source>
</evidence>
<sequence length="732" mass="76810">MSPLWNLNDPPSGDDIAAALQAFPVVADVLRAAAKPPDRVLPFHHVCGFDELFPCLSPLGLRLLQLDRFHGGVSRDAALQETSEVPPELVDREASNLVIAGLAVFRGDRLRSHPDIARYIPMPLPMLENAVNSINSDRLATACRRMGIRSGTTKAERSEAVLAGLRQPTTIEKALSSVSPEARRLFGRIVELTSVDRFGFTDSDEAPGSVPLDSLMNANTVQYRAASRDLLSLYAPVRGNMTPLGELVEALLITASMGWGDSVTLFMEVAHGCGKALGPALVPPPDVVGVPVQETPMGPTRVVAQLGDVVGHLGDHPVEGKKSGDRRAPVATWRSAAKATGIDKDLGVLLGGLAADLGLIYAQAMPARGRGRKVFHPVRWRPNLRRIAEFDRLEVGTRWLSLVEAWLEGGRGEDAYAQSVKRSLLVSVLASMPEGRAIERGDFMALATGRHVALNDVDELSEHLTTAAALGLIGDPGRPGLTEAGRAAIGGADAVNAVVGGGDRSFLVQPDHSVVAPPNMAPDVVAQLMRYADLESEGGASVWRLSARRLAQAAPTTSPEEVQRFFADGSSVPVPDAVLRFIDDAMGSVSPVTVTEVGCVITAADPMVISDAARHKPAKLTVVAAGVATSPLTAARVRDVLATRGVILASSTPAEATITSIGSAASADPSAPSTASPTGTDALLPPPVDDAIAGWIVDQPDPADPLPSPKPIGFDDHLVAALTASISQRAST</sequence>
<dbReference type="Proteomes" id="UP000727993">
    <property type="component" value="Unassembled WGS sequence"/>
</dbReference>
<accession>A0A936NBN4</accession>
<dbReference type="InterPro" id="IPR032830">
    <property type="entry name" value="XPB/Ssl2_N"/>
</dbReference>
<dbReference type="AlphaFoldDB" id="A0A936NBN4"/>
<keyword evidence="3" id="KW-0347">Helicase</keyword>
<proteinExistence type="predicted"/>
<dbReference type="EMBL" id="JADJZA010000006">
    <property type="protein sequence ID" value="MBK9297010.1"/>
    <property type="molecule type" value="Genomic_DNA"/>
</dbReference>
<dbReference type="Pfam" id="PF13625">
    <property type="entry name" value="Helicase_C_3"/>
    <property type="match status" value="1"/>
</dbReference>
<comment type="caution">
    <text evidence="3">The sequence shown here is derived from an EMBL/GenBank/DDBJ whole genome shotgun (WGS) entry which is preliminary data.</text>
</comment>
<evidence type="ECO:0000313" key="3">
    <source>
        <dbReference type="EMBL" id="MBK9297010.1"/>
    </source>
</evidence>
<reference evidence="3 4" key="1">
    <citation type="submission" date="2020-10" db="EMBL/GenBank/DDBJ databases">
        <title>Connecting structure to function with the recovery of over 1000 high-quality activated sludge metagenome-assembled genomes encoding full-length rRNA genes using long-read sequencing.</title>
        <authorList>
            <person name="Singleton C.M."/>
            <person name="Petriglieri F."/>
            <person name="Kristensen J.M."/>
            <person name="Kirkegaard R.H."/>
            <person name="Michaelsen T.Y."/>
            <person name="Andersen M.H."/>
            <person name="Karst S.M."/>
            <person name="Dueholm M.S."/>
            <person name="Nielsen P.H."/>
            <person name="Albertsen M."/>
        </authorList>
    </citation>
    <scope>NUCLEOTIDE SEQUENCE [LARGE SCALE GENOMIC DNA]</scope>
    <source>
        <strain evidence="3">Lyne_18-Q3-R50-59_MAXAC.006</strain>
    </source>
</reference>
<keyword evidence="3" id="KW-0547">Nucleotide-binding</keyword>
<feature type="compositionally biased region" description="Low complexity" evidence="1">
    <location>
        <begin position="663"/>
        <end position="682"/>
    </location>
</feature>